<feature type="region of interest" description="Disordered" evidence="4">
    <location>
        <begin position="349"/>
        <end position="372"/>
    </location>
</feature>
<evidence type="ECO:0000256" key="1">
    <source>
        <dbReference type="ARBA" id="ARBA00004604"/>
    </source>
</evidence>
<keyword evidence="2" id="KW-0597">Phosphoprotein</keyword>
<feature type="compositionally biased region" description="Polar residues" evidence="4">
    <location>
        <begin position="495"/>
        <end position="513"/>
    </location>
</feature>
<dbReference type="InterPro" id="IPR006709">
    <property type="entry name" value="SSU_processome_Utp14"/>
</dbReference>
<feature type="region of interest" description="Disordered" evidence="4">
    <location>
        <begin position="1"/>
        <end position="73"/>
    </location>
</feature>
<feature type="region of interest" description="Disordered" evidence="4">
    <location>
        <begin position="423"/>
        <end position="599"/>
    </location>
</feature>
<keyword evidence="3" id="KW-0539">Nucleus</keyword>
<feature type="compositionally biased region" description="Acidic residues" evidence="4">
    <location>
        <begin position="350"/>
        <end position="367"/>
    </location>
</feature>
<evidence type="ECO:0000313" key="5">
    <source>
        <dbReference type="EMBL" id="PUU76098.1"/>
    </source>
</evidence>
<feature type="compositionally biased region" description="Acidic residues" evidence="4">
    <location>
        <begin position="623"/>
        <end position="635"/>
    </location>
</feature>
<feature type="compositionally biased region" description="Basic and acidic residues" evidence="4">
    <location>
        <begin position="423"/>
        <end position="437"/>
    </location>
</feature>
<comment type="caution">
    <text evidence="5">The sequence shown here is derived from an EMBL/GenBank/DDBJ whole genome shotgun (WGS) entry which is preliminary data.</text>
</comment>
<feature type="region of interest" description="Disordered" evidence="4">
    <location>
        <begin position="98"/>
        <end position="133"/>
    </location>
</feature>
<dbReference type="EMBL" id="NESQ01000202">
    <property type="protein sequence ID" value="PUU76098.1"/>
    <property type="molecule type" value="Genomic_DNA"/>
</dbReference>
<feature type="region of interest" description="Disordered" evidence="4">
    <location>
        <begin position="616"/>
        <end position="638"/>
    </location>
</feature>
<evidence type="ECO:0000313" key="6">
    <source>
        <dbReference type="Proteomes" id="UP000244722"/>
    </source>
</evidence>
<dbReference type="GO" id="GO:0006364">
    <property type="term" value="P:rRNA processing"/>
    <property type="evidence" value="ECO:0007669"/>
    <property type="project" value="InterPro"/>
</dbReference>
<protein>
    <submittedName>
        <fullName evidence="5">Small-subunit processome</fullName>
    </submittedName>
</protein>
<dbReference type="AlphaFoldDB" id="A0A2T6ZKS9"/>
<dbReference type="PANTHER" id="PTHR14150:SF12">
    <property type="entry name" value="U3 SMALL NUCLEOLAR RNA-ASSOCIATED PROTEIN 14 HOMOLOG A"/>
    <property type="match status" value="1"/>
</dbReference>
<keyword evidence="6" id="KW-1185">Reference proteome</keyword>
<accession>A0A2T6ZKS9</accession>
<feature type="compositionally biased region" description="Acidic residues" evidence="4">
    <location>
        <begin position="482"/>
        <end position="493"/>
    </location>
</feature>
<sequence length="801" mass="89126">MGSESGSGDEGDGESMSDFSEEEDETPEDSSKLTKLQEIISSLPSMVKPSRRAQENDPNEGKAPNEYNLTIPSASDKLTVEDLMSTVADPRLKQSLKLIASNAPPKASKSGVQGKLSAPLAKRQQDKLDRPAAYEKSKEALGRWTDTVKHSRQADRLHFPLANAPNARLPAPRKVTVLSASEPTLLTQLEATISGILKESNMASEKSIKEFEELKTNKLSVEEVQKRTAELRLARELLYREEIKAKRIKKIKSKSYHRILKKERVKHQNAAEEALALENGGAPNEEDIMERERKRAEERMTLRHKQSKWSKGMKDSGRTIWDEEAQDGAVEMAKLSEELRMRTAGKAILGEDEEFESSGDEEDDLFNEDQQQAKQRLLADLEKLENENDSAKNQHNKSKLMGLKFMQNAEAARKKANKIEVEGLRQALEGDDRSDRTDEGEEEVNDTGRMIFRAGRKKKEAVVGKPEPGKSEFEEAERSSEDGDGEDSLDETEVTIVNKSSSGILKNPFSQPGVSPLQFPSRKAKTSEKGSTLSRPFPKTRDEAPEPNPWLAQGSTSGLVRPKAQALVAGRQESKNAIINSKLSKDRKQALKDRNGPELDIGVDVNAMLKFALNKRKAGSDCDSGDGEGSEDDEGAISLVPAKGKKGVNLDLRELAKRAFAGDNVSAEFKAEKKRKIDEEGDQVIDTRIPGWGNWTGAGLVERKGKKDARFLKTIKGVDKNKRKDKKLEKVIINEKRVKKNVKYQASALPFPFESQQQYERSLRVPIGPEWATKTTFQDSTMPRVMVKQGTVIEPISAPFK</sequence>
<evidence type="ECO:0000256" key="2">
    <source>
        <dbReference type="ARBA" id="ARBA00022553"/>
    </source>
</evidence>
<dbReference type="OrthoDB" id="277439at2759"/>
<evidence type="ECO:0000256" key="3">
    <source>
        <dbReference type="ARBA" id="ARBA00023242"/>
    </source>
</evidence>
<dbReference type="GO" id="GO:0032040">
    <property type="term" value="C:small-subunit processome"/>
    <property type="evidence" value="ECO:0007669"/>
    <property type="project" value="InterPro"/>
</dbReference>
<dbReference type="PANTHER" id="PTHR14150">
    <property type="entry name" value="U3 SMALL NUCLEOLAR RNA-ASSOCIATED PROTEIN 14"/>
    <property type="match status" value="1"/>
</dbReference>
<feature type="compositionally biased region" description="Basic and acidic residues" evidence="4">
    <location>
        <begin position="583"/>
        <end position="597"/>
    </location>
</feature>
<comment type="subcellular location">
    <subcellularLocation>
        <location evidence="1">Nucleus</location>
        <location evidence="1">Nucleolus</location>
    </subcellularLocation>
</comment>
<proteinExistence type="predicted"/>
<feature type="compositionally biased region" description="Basic and acidic residues" evidence="4">
    <location>
        <begin position="123"/>
        <end position="133"/>
    </location>
</feature>
<dbReference type="Pfam" id="PF04615">
    <property type="entry name" value="Utp14"/>
    <property type="match status" value="1"/>
</dbReference>
<evidence type="ECO:0000256" key="4">
    <source>
        <dbReference type="SAM" id="MobiDB-lite"/>
    </source>
</evidence>
<feature type="compositionally biased region" description="Acidic residues" evidence="4">
    <location>
        <begin position="7"/>
        <end position="28"/>
    </location>
</feature>
<organism evidence="5 6">
    <name type="scientific">Tuber borchii</name>
    <name type="common">White truffle</name>
    <dbReference type="NCBI Taxonomy" id="42251"/>
    <lineage>
        <taxon>Eukaryota</taxon>
        <taxon>Fungi</taxon>
        <taxon>Dikarya</taxon>
        <taxon>Ascomycota</taxon>
        <taxon>Pezizomycotina</taxon>
        <taxon>Pezizomycetes</taxon>
        <taxon>Pezizales</taxon>
        <taxon>Tuberaceae</taxon>
        <taxon>Tuber</taxon>
    </lineage>
</organism>
<gene>
    <name evidence="5" type="ORF">B9Z19DRAFT_1088983</name>
</gene>
<feature type="compositionally biased region" description="Basic and acidic residues" evidence="4">
    <location>
        <begin position="467"/>
        <end position="481"/>
    </location>
</feature>
<name>A0A2T6ZKS9_TUBBO</name>
<dbReference type="Proteomes" id="UP000244722">
    <property type="component" value="Unassembled WGS sequence"/>
</dbReference>
<reference evidence="5 6" key="1">
    <citation type="submission" date="2017-04" db="EMBL/GenBank/DDBJ databases">
        <title>Draft genome sequence of Tuber borchii Vittad., a whitish edible truffle.</title>
        <authorList>
            <consortium name="DOE Joint Genome Institute"/>
            <person name="Murat C."/>
            <person name="Kuo A."/>
            <person name="Barry K.W."/>
            <person name="Clum A."/>
            <person name="Dockter R.B."/>
            <person name="Fauchery L."/>
            <person name="Iotti M."/>
            <person name="Kohler A."/>
            <person name="Labutti K."/>
            <person name="Lindquist E.A."/>
            <person name="Lipzen A."/>
            <person name="Ohm R.A."/>
            <person name="Wang M."/>
            <person name="Grigoriev I.V."/>
            <person name="Zambonelli A."/>
            <person name="Martin F.M."/>
        </authorList>
    </citation>
    <scope>NUCLEOTIDE SEQUENCE [LARGE SCALE GENOMIC DNA]</scope>
    <source>
        <strain evidence="5 6">Tbo3840</strain>
    </source>
</reference>
<dbReference type="STRING" id="42251.A0A2T6ZKS9"/>